<dbReference type="OrthoDB" id="1277335at2759"/>
<accession>A0A834TPA1</accession>
<sequence>MDSTATPKQISLRLMVDRERNRVLFAEAGKEFVDVLLSFLTLPLGTIARLVSKDSNLKAVRFGCISSLYDSVGNIDPEYFSTNTCKEMLLRPRNPIEAHCRNLKINIDDTEPTKYFICQNIECRKKQSVLLSTFRNQRCNCGTDLYFEVNLDSSLAVASEGFVQKMLKFVILDDLSVITIGDRYTTLGVLRSLGINYAPVELTVDITQNEVLDLLKCALLSKAALSEAFLHKKQNLEKTIAQESYCLIKEEKAGDEENKNVKLKVKLTVRKSNGKVTFAQVEKDFVDVLLSFLTLPVGAVEHILGGNSCFGCLSKLYTSVVDLNVKYLKSEKHKAMLINPGVAQQFKVNSEILNVHEVTLPQYSCYTKYYYRNFTVSNLSSLLVAARPYSPLSKIYNDYELYSTVTLVDPKCLMKGESNNDGRFVEGPSMFMVTDDLVVKPFSLISAVSYLNESNVGEDDLEELIIGIGVKEVKAILKASMISCSALTTGLTSFLEKELKEFVDVLLSFFLTLPLGTIARLVSKDSNFKPLRFGCISSLYQRNAASAQESNGSSLWKSENKH</sequence>
<organism evidence="1 2">
    <name type="scientific">Senna tora</name>
    <dbReference type="NCBI Taxonomy" id="362788"/>
    <lineage>
        <taxon>Eukaryota</taxon>
        <taxon>Viridiplantae</taxon>
        <taxon>Streptophyta</taxon>
        <taxon>Embryophyta</taxon>
        <taxon>Tracheophyta</taxon>
        <taxon>Spermatophyta</taxon>
        <taxon>Magnoliopsida</taxon>
        <taxon>eudicotyledons</taxon>
        <taxon>Gunneridae</taxon>
        <taxon>Pentapetalae</taxon>
        <taxon>rosids</taxon>
        <taxon>fabids</taxon>
        <taxon>Fabales</taxon>
        <taxon>Fabaceae</taxon>
        <taxon>Caesalpinioideae</taxon>
        <taxon>Cassia clade</taxon>
        <taxon>Senna</taxon>
    </lineage>
</organism>
<proteinExistence type="predicted"/>
<dbReference type="Pfam" id="PF05056">
    <property type="entry name" value="DUF674"/>
    <property type="match status" value="2"/>
</dbReference>
<dbReference type="AlphaFoldDB" id="A0A834TPA1"/>
<comment type="caution">
    <text evidence="1">The sequence shown here is derived from an EMBL/GenBank/DDBJ whole genome shotgun (WGS) entry which is preliminary data.</text>
</comment>
<dbReference type="Proteomes" id="UP000634136">
    <property type="component" value="Unassembled WGS sequence"/>
</dbReference>
<dbReference type="PANTHER" id="PTHR33103">
    <property type="entry name" value="OS01G0153900 PROTEIN"/>
    <property type="match status" value="1"/>
</dbReference>
<evidence type="ECO:0000313" key="2">
    <source>
        <dbReference type="Proteomes" id="UP000634136"/>
    </source>
</evidence>
<evidence type="ECO:0000313" key="1">
    <source>
        <dbReference type="EMBL" id="KAF7825585.1"/>
    </source>
</evidence>
<gene>
    <name evidence="1" type="ORF">G2W53_016749</name>
</gene>
<reference evidence="1" key="1">
    <citation type="submission" date="2020-09" db="EMBL/GenBank/DDBJ databases">
        <title>Genome-Enabled Discovery of Anthraquinone Biosynthesis in Senna tora.</title>
        <authorList>
            <person name="Kang S.-H."/>
            <person name="Pandey R.P."/>
            <person name="Lee C.-M."/>
            <person name="Sim J.-S."/>
            <person name="Jeong J.-T."/>
            <person name="Choi B.-S."/>
            <person name="Jung M."/>
            <person name="Ginzburg D."/>
            <person name="Zhao K."/>
            <person name="Won S.Y."/>
            <person name="Oh T.-J."/>
            <person name="Yu Y."/>
            <person name="Kim N.-H."/>
            <person name="Lee O.R."/>
            <person name="Lee T.-H."/>
            <person name="Bashyal P."/>
            <person name="Kim T.-S."/>
            <person name="Lee W.-H."/>
            <person name="Kawkins C."/>
            <person name="Kim C.-K."/>
            <person name="Kim J.S."/>
            <person name="Ahn B.O."/>
            <person name="Rhee S.Y."/>
            <person name="Sohng J.K."/>
        </authorList>
    </citation>
    <scope>NUCLEOTIDE SEQUENCE</scope>
    <source>
        <tissue evidence="1">Leaf</tissue>
    </source>
</reference>
<keyword evidence="2" id="KW-1185">Reference proteome</keyword>
<dbReference type="EMBL" id="JAAIUW010000006">
    <property type="protein sequence ID" value="KAF7825585.1"/>
    <property type="molecule type" value="Genomic_DNA"/>
</dbReference>
<dbReference type="InterPro" id="IPR007750">
    <property type="entry name" value="DUF674"/>
</dbReference>
<protein>
    <submittedName>
        <fullName evidence="1">DUF674 family protein</fullName>
    </submittedName>
</protein>
<name>A0A834TPA1_9FABA</name>
<dbReference type="PANTHER" id="PTHR33103:SF27">
    <property type="entry name" value="OS04G0594700 PROTEIN"/>
    <property type="match status" value="1"/>
</dbReference>